<evidence type="ECO:0000256" key="3">
    <source>
        <dbReference type="SAM" id="SignalP"/>
    </source>
</evidence>
<evidence type="ECO:0000259" key="4">
    <source>
        <dbReference type="SMART" id="SM00181"/>
    </source>
</evidence>
<dbReference type="PANTHER" id="PTHR24047">
    <property type="entry name" value="FI01909P-RELATED"/>
    <property type="match status" value="1"/>
</dbReference>
<feature type="compositionally biased region" description="Basic and acidic residues" evidence="1">
    <location>
        <begin position="762"/>
        <end position="790"/>
    </location>
</feature>
<keyword evidence="3" id="KW-0732">Signal</keyword>
<keyword evidence="2" id="KW-0472">Membrane</keyword>
<feature type="compositionally biased region" description="Polar residues" evidence="1">
    <location>
        <begin position="636"/>
        <end position="651"/>
    </location>
</feature>
<organism evidence="5">
    <name type="scientific">Cacopsylla melanoneura</name>
    <dbReference type="NCBI Taxonomy" id="428564"/>
    <lineage>
        <taxon>Eukaryota</taxon>
        <taxon>Metazoa</taxon>
        <taxon>Ecdysozoa</taxon>
        <taxon>Arthropoda</taxon>
        <taxon>Hexapoda</taxon>
        <taxon>Insecta</taxon>
        <taxon>Pterygota</taxon>
        <taxon>Neoptera</taxon>
        <taxon>Paraneoptera</taxon>
        <taxon>Hemiptera</taxon>
        <taxon>Sternorrhyncha</taxon>
        <taxon>Psylloidea</taxon>
        <taxon>Psyllidae</taxon>
        <taxon>Psyllinae</taxon>
        <taxon>Cacopsylla</taxon>
    </lineage>
</organism>
<accession>A0A8D8RBP1</accession>
<evidence type="ECO:0000313" key="5">
    <source>
        <dbReference type="EMBL" id="CAG6648263.1"/>
    </source>
</evidence>
<reference evidence="5" key="1">
    <citation type="submission" date="2021-05" db="EMBL/GenBank/DDBJ databases">
        <authorList>
            <person name="Alioto T."/>
            <person name="Alioto T."/>
            <person name="Gomez Garrido J."/>
        </authorList>
    </citation>
    <scope>NUCLEOTIDE SEQUENCE</scope>
</reference>
<feature type="chain" id="PRO_5034996554" evidence="3">
    <location>
        <begin position="19"/>
        <end position="952"/>
    </location>
</feature>
<dbReference type="InterPro" id="IPR000742">
    <property type="entry name" value="EGF"/>
</dbReference>
<dbReference type="Gene3D" id="2.10.25.10">
    <property type="entry name" value="Laminin"/>
    <property type="match status" value="6"/>
</dbReference>
<feature type="region of interest" description="Disordered" evidence="1">
    <location>
        <begin position="590"/>
        <end position="672"/>
    </location>
</feature>
<feature type="region of interest" description="Disordered" evidence="1">
    <location>
        <begin position="762"/>
        <end position="811"/>
    </location>
</feature>
<dbReference type="PANTHER" id="PTHR24047:SF32">
    <property type="entry name" value="FI01909P-RELATED"/>
    <property type="match status" value="1"/>
</dbReference>
<sequence length="952" mass="104897">MKTLVLAFVLSVQTVSYARTVRVSGGMVRSSNPFSEELNGHRRILPGEGVCTKMIKVPKTRRVIQEIPYEERYLDMDCYFKTYHTSNCYRTREKQRKEYITENYTEDEEIRVCCIRYTLRGNKCEPECETDCVYGSCVSPGNCVCNPGYVLANESDPNVCEPHCKICINGVCSAPDVCDCFYDYQPSEADSNICLPTCSPECINGFCNSPHQCTCLSGYRRVNATACEPVCSLPCQGICTGPDECTCNDNHIQVNQTHCQPRCDTPCMNGVCVAPNTCACIDNYEKEDNFTCRPSCDTPCINAICSDVNKCSCSPGYDQVNSTYCSPICSTPCKNSQCASPDYCACDSGYDRVNSSHCKPHCTSCTQGTCIAPDECKCGQGFAYNITSGDCHRRCEEVCSENGICKEDNTCVCPEGDPNSFCHIPCPDNYTLNPRTLHCEPDCTTCTGGTCYQPNVCSCPYNYHVENGSCVINEQYRAIYSELVGMYMRKEVFIACRYEVERNTGDDILAVDVTEWSMETYKVIRCKYGAGQNETKPCETQCDLKLVKLQGGDVSQPVVSINCTLYNDKSEIILNGSIQCSATSIVSTSKARTSQSPSSTNELSSTNSQHPHPINDTSSSANNNTSIGFKTPVTADKTNSTNGVKAASPTTKRPVMGMQGSSENVSKGPSSTNERPALLANMNSEDVSGLSVVVITRATAPKASNSSKLIPGSRLKTQQSWMKKVWYQCAEVTLNNTDEKSNRIVRVFMRYFVEKKENTIDMNERGNNRSELNEDPTERQSLQEHERNDTQVEDEVDSKDGRQDSGTFKGDISSRLRENTSLAIFHESMCPVMCPSEHLTTSITLIDGTQFLAPIVSCFEGVTDTSSSTPSAFTFQIEVFAPYLIAAAVVSLLVLLVASVRYYTTARQVFYVKGRGYADGAVEESEEAFNLAGSCSEITTVSTLGSKTEYDE</sequence>
<feature type="domain" description="EGF-like" evidence="4">
    <location>
        <begin position="230"/>
        <end position="260"/>
    </location>
</feature>
<keyword evidence="2" id="KW-0812">Transmembrane</keyword>
<feature type="domain" description="EGF-like" evidence="4">
    <location>
        <begin position="127"/>
        <end position="161"/>
    </location>
</feature>
<dbReference type="SUPFAM" id="SSF57184">
    <property type="entry name" value="Growth factor receptor domain"/>
    <property type="match status" value="1"/>
</dbReference>
<dbReference type="AlphaFoldDB" id="A0A8D8RBP1"/>
<feature type="signal peptide" evidence="3">
    <location>
        <begin position="1"/>
        <end position="18"/>
    </location>
</feature>
<feature type="compositionally biased region" description="Polar residues" evidence="1">
    <location>
        <begin position="590"/>
        <end position="610"/>
    </location>
</feature>
<feature type="domain" description="EGF-like" evidence="4">
    <location>
        <begin position="197"/>
        <end position="228"/>
    </location>
</feature>
<feature type="domain" description="EGF-like" evidence="4">
    <location>
        <begin position="394"/>
        <end position="440"/>
    </location>
</feature>
<feature type="domain" description="EGF-like" evidence="4">
    <location>
        <begin position="295"/>
        <end position="326"/>
    </location>
</feature>
<feature type="domain" description="EGF-like" evidence="4">
    <location>
        <begin position="328"/>
        <end position="359"/>
    </location>
</feature>
<evidence type="ECO:0000256" key="1">
    <source>
        <dbReference type="SAM" id="MobiDB-lite"/>
    </source>
</evidence>
<proteinExistence type="predicted"/>
<dbReference type="EMBL" id="HBUF01151029">
    <property type="protein sequence ID" value="CAG6648263.1"/>
    <property type="molecule type" value="Transcribed_RNA"/>
</dbReference>
<feature type="domain" description="EGF-like" evidence="4">
    <location>
        <begin position="361"/>
        <end position="392"/>
    </location>
</feature>
<feature type="compositionally biased region" description="Polar residues" evidence="1">
    <location>
        <begin position="659"/>
        <end position="672"/>
    </location>
</feature>
<name>A0A8D8RBP1_9HEMI</name>
<dbReference type="SMART" id="SM00181">
    <property type="entry name" value="EGF"/>
    <property type="match status" value="8"/>
</dbReference>
<feature type="transmembrane region" description="Helical" evidence="2">
    <location>
        <begin position="880"/>
        <end position="903"/>
    </location>
</feature>
<keyword evidence="2" id="KW-1133">Transmembrane helix</keyword>
<dbReference type="InterPro" id="IPR009030">
    <property type="entry name" value="Growth_fac_rcpt_cys_sf"/>
</dbReference>
<protein>
    <submittedName>
        <fullName evidence="5">von Willebrand factor D and EGF domain-containing protein</fullName>
    </submittedName>
</protein>
<feature type="domain" description="EGF-like" evidence="4">
    <location>
        <begin position="262"/>
        <end position="293"/>
    </location>
</feature>
<dbReference type="InterPro" id="IPR053255">
    <property type="entry name" value="EGF-like_domain"/>
</dbReference>
<feature type="compositionally biased region" description="Low complexity" evidence="1">
    <location>
        <begin position="615"/>
        <end position="626"/>
    </location>
</feature>
<evidence type="ECO:0000256" key="2">
    <source>
        <dbReference type="SAM" id="Phobius"/>
    </source>
</evidence>